<dbReference type="Gene3D" id="2.70.70.10">
    <property type="entry name" value="Glucose Permease (Domain IIA)"/>
    <property type="match status" value="1"/>
</dbReference>
<proteinExistence type="predicted"/>
<evidence type="ECO:0000313" key="4">
    <source>
        <dbReference type="Proteomes" id="UP000662914"/>
    </source>
</evidence>
<evidence type="ECO:0000259" key="2">
    <source>
        <dbReference type="Pfam" id="PF01551"/>
    </source>
</evidence>
<evidence type="ECO:0000313" key="3">
    <source>
        <dbReference type="EMBL" id="BBO19967.1"/>
    </source>
</evidence>
<accession>A0A809RU82</accession>
<dbReference type="InterPro" id="IPR011055">
    <property type="entry name" value="Dup_hybrid_motif"/>
</dbReference>
<dbReference type="SUPFAM" id="SSF51261">
    <property type="entry name" value="Duplicated hybrid motif"/>
    <property type="match status" value="1"/>
</dbReference>
<dbReference type="FunFam" id="2.70.70.10:FF:000006">
    <property type="entry name" value="M23 family peptidase"/>
    <property type="match status" value="1"/>
</dbReference>
<protein>
    <submittedName>
        <fullName evidence="3">Peptidase M23</fullName>
    </submittedName>
</protein>
<dbReference type="PANTHER" id="PTHR21666">
    <property type="entry name" value="PEPTIDASE-RELATED"/>
    <property type="match status" value="1"/>
</dbReference>
<name>A0A809RU82_9PROT</name>
<dbReference type="GO" id="GO:0004222">
    <property type="term" value="F:metalloendopeptidase activity"/>
    <property type="evidence" value="ECO:0007669"/>
    <property type="project" value="TreeGrafter"/>
</dbReference>
<dbReference type="Pfam" id="PF01551">
    <property type="entry name" value="Peptidase_M23"/>
    <property type="match status" value="1"/>
</dbReference>
<feature type="domain" description="M23ase beta-sheet core" evidence="2">
    <location>
        <begin position="202"/>
        <end position="296"/>
    </location>
</feature>
<dbReference type="PANTHER" id="PTHR21666:SF291">
    <property type="entry name" value="STAGE II SPORULATION PROTEIN Q"/>
    <property type="match status" value="1"/>
</dbReference>
<dbReference type="InterPro" id="IPR050570">
    <property type="entry name" value="Cell_wall_metabolism_enzyme"/>
</dbReference>
<gene>
    <name evidence="3" type="ORF">DSYM_06660</name>
</gene>
<feature type="region of interest" description="Disordered" evidence="1">
    <location>
        <begin position="113"/>
        <end position="133"/>
    </location>
</feature>
<dbReference type="AlphaFoldDB" id="A0A809RU82"/>
<dbReference type="EMBL" id="AP021857">
    <property type="protein sequence ID" value="BBO19967.1"/>
    <property type="molecule type" value="Genomic_DNA"/>
</dbReference>
<dbReference type="Proteomes" id="UP000662914">
    <property type="component" value="Chromosome"/>
</dbReference>
<dbReference type="InterPro" id="IPR016047">
    <property type="entry name" value="M23ase_b-sheet_dom"/>
</dbReference>
<dbReference type="CDD" id="cd12797">
    <property type="entry name" value="M23_peptidase"/>
    <property type="match status" value="1"/>
</dbReference>
<reference evidence="3" key="1">
    <citation type="journal article" name="DNA Res.">
        <title>The physiological potential of anammox bacteria as revealed by their core genome structure.</title>
        <authorList>
            <person name="Okubo T."/>
            <person name="Toyoda A."/>
            <person name="Fukuhara K."/>
            <person name="Uchiyama I."/>
            <person name="Harigaya Y."/>
            <person name="Kuroiwa M."/>
            <person name="Suzuki T."/>
            <person name="Murakami Y."/>
            <person name="Suwa Y."/>
            <person name="Takami H."/>
        </authorList>
    </citation>
    <scope>NUCLEOTIDE SEQUENCE</scope>
    <source>
        <strain evidence="3">317325-3</strain>
    </source>
</reference>
<sequence length="314" mass="34602">MHIILVSDRLATARTITITLRHLVLAAVGLALTVLLLSSLFSYVTVRHAAEVRLPFLQSLLMSVREQETQKARDFMRENLNAMAVRLGQMQAQLMRLDTLGERLGQLSGIKATELKPADKPGQGGPLVVPSKPLTPEDIQRQLDQLSRQLESKGDYLGLIESEMMDERVKKNQLPTALPVEAQWNASSFGWRIDPFTGEQAMHEGIDFSAPPGTPIRAAAAGIVVAAERHPFYGNMVEIDHGNDLVTRYAHASKLLVKEGALVKRGQKVAEVGSTGRSTGPHLHFEVRFKGAAQNPNRFLQNAQQQKLALIRGK</sequence>
<dbReference type="KEGG" id="ddz:DSYM_06660"/>
<evidence type="ECO:0000256" key="1">
    <source>
        <dbReference type="SAM" id="MobiDB-lite"/>
    </source>
</evidence>
<organism evidence="3 4">
    <name type="scientific">Candidatus Desulfobacillus denitrificans</name>
    <dbReference type="NCBI Taxonomy" id="2608985"/>
    <lineage>
        <taxon>Bacteria</taxon>
        <taxon>Pseudomonadati</taxon>
        <taxon>Pseudomonadota</taxon>
        <taxon>Betaproteobacteria</taxon>
        <taxon>Candidatus Desulfobacillus</taxon>
    </lineage>
</organism>